<dbReference type="EMBL" id="VCGU01000011">
    <property type="protein sequence ID" value="TRY67463.1"/>
    <property type="molecule type" value="Genomic_DNA"/>
</dbReference>
<dbReference type="SMART" id="SM00408">
    <property type="entry name" value="IGc2"/>
    <property type="match status" value="2"/>
</dbReference>
<dbReference type="InterPro" id="IPR013106">
    <property type="entry name" value="Ig_V-set"/>
</dbReference>
<dbReference type="FunFam" id="2.60.40.10:FF:000129">
    <property type="entry name" value="CLUMA_CG018772, isoform A"/>
    <property type="match status" value="1"/>
</dbReference>
<reference evidence="2 3" key="1">
    <citation type="journal article" date="2018" name="Nat. Ecol. Evol.">
        <title>Genomic signatures of mitonuclear coevolution across populations of Tigriopus californicus.</title>
        <authorList>
            <person name="Barreto F.S."/>
            <person name="Watson E.T."/>
            <person name="Lima T.G."/>
            <person name="Willett C.S."/>
            <person name="Edmands S."/>
            <person name="Li W."/>
            <person name="Burton R.S."/>
        </authorList>
    </citation>
    <scope>NUCLEOTIDE SEQUENCE [LARGE SCALE GENOMIC DNA]</scope>
    <source>
        <strain evidence="2 3">San Diego</strain>
    </source>
</reference>
<dbReference type="InterPro" id="IPR013783">
    <property type="entry name" value="Ig-like_fold"/>
</dbReference>
<dbReference type="PANTHER" id="PTHR23279:SF41">
    <property type="entry name" value="DEFECTIVE PROBOSCIS EXTENSION RESPONSE 4-RELATED"/>
    <property type="match status" value="1"/>
</dbReference>
<dbReference type="SMART" id="SM00406">
    <property type="entry name" value="IGv"/>
    <property type="match status" value="2"/>
</dbReference>
<dbReference type="InterPro" id="IPR003598">
    <property type="entry name" value="Ig_sub2"/>
</dbReference>
<dbReference type="InterPro" id="IPR036179">
    <property type="entry name" value="Ig-like_dom_sf"/>
</dbReference>
<protein>
    <recommendedName>
        <fullName evidence="1">Ig-like domain-containing protein</fullName>
    </recommendedName>
</protein>
<accession>A0A553NPU9</accession>
<dbReference type="Pfam" id="PF00047">
    <property type="entry name" value="ig"/>
    <property type="match status" value="1"/>
</dbReference>
<dbReference type="AlphaFoldDB" id="A0A553NPU9"/>
<keyword evidence="3" id="KW-1185">Reference proteome</keyword>
<proteinExistence type="predicted"/>
<dbReference type="InterPro" id="IPR003599">
    <property type="entry name" value="Ig_sub"/>
</dbReference>
<comment type="caution">
    <text evidence="2">The sequence shown here is derived from an EMBL/GenBank/DDBJ whole genome shotgun (WGS) entry which is preliminary data.</text>
</comment>
<dbReference type="InterPro" id="IPR013151">
    <property type="entry name" value="Immunoglobulin_dom"/>
</dbReference>
<dbReference type="CDD" id="cd00096">
    <property type="entry name" value="Ig"/>
    <property type="match status" value="1"/>
</dbReference>
<dbReference type="Proteomes" id="UP000318571">
    <property type="component" value="Chromosome 4"/>
</dbReference>
<evidence type="ECO:0000259" key="1">
    <source>
        <dbReference type="PROSITE" id="PS50835"/>
    </source>
</evidence>
<gene>
    <name evidence="2" type="ORF">TCAL_03459</name>
</gene>
<dbReference type="Gene3D" id="2.60.40.10">
    <property type="entry name" value="Immunoglobulins"/>
    <property type="match status" value="2"/>
</dbReference>
<sequence length="332" mass="37221">SRYVEETALNVVHKFQLENGFPRSVLSSFPNLDLVDLKLDIKIMRVASFPVPCDFIGSRPHLVALVMMALLWDMSGGIRRSQDDITEDYDEIDRRSPPIFINNTHTKVIVAADRIAILECRVRNLDDRAVSWIRKADIHILTMGKIVYTTDKRFSIEHSMASDNWILKLRNAQVDDSGIYECQINTEPKRSKAYLLQVVESNAKIVGDRDVMVQVGSDINLTCKAQDTPEPPATVYWYKNGVRVDSLLARGGISVVTESRRRSSHLLVSKVTSEDAGNYTCAPANSKTDSVTVHVIQGADPRANVMASSTPQYQVPIKLQIVLGLWLLLAQR</sequence>
<feature type="domain" description="Ig-like" evidence="1">
    <location>
        <begin position="188"/>
        <end position="292"/>
    </location>
</feature>
<feature type="non-terminal residue" evidence="2">
    <location>
        <position position="332"/>
    </location>
</feature>
<dbReference type="STRING" id="6832.A0A553NPU9"/>
<dbReference type="SMART" id="SM00409">
    <property type="entry name" value="IG"/>
    <property type="match status" value="2"/>
</dbReference>
<evidence type="ECO:0000313" key="3">
    <source>
        <dbReference type="Proteomes" id="UP000318571"/>
    </source>
</evidence>
<organism evidence="2 3">
    <name type="scientific">Tigriopus californicus</name>
    <name type="common">Marine copepod</name>
    <dbReference type="NCBI Taxonomy" id="6832"/>
    <lineage>
        <taxon>Eukaryota</taxon>
        <taxon>Metazoa</taxon>
        <taxon>Ecdysozoa</taxon>
        <taxon>Arthropoda</taxon>
        <taxon>Crustacea</taxon>
        <taxon>Multicrustacea</taxon>
        <taxon>Hexanauplia</taxon>
        <taxon>Copepoda</taxon>
        <taxon>Harpacticoida</taxon>
        <taxon>Harpacticidae</taxon>
        <taxon>Tigriopus</taxon>
    </lineage>
</organism>
<dbReference type="InterPro" id="IPR007110">
    <property type="entry name" value="Ig-like_dom"/>
</dbReference>
<feature type="non-terminal residue" evidence="2">
    <location>
        <position position="1"/>
    </location>
</feature>
<dbReference type="SUPFAM" id="SSF48726">
    <property type="entry name" value="Immunoglobulin"/>
    <property type="match status" value="2"/>
</dbReference>
<dbReference type="PANTHER" id="PTHR23279">
    <property type="entry name" value="DEFECTIVE PROBOSCIS EXTENSION RESPONSE DPR -RELATED"/>
    <property type="match status" value="1"/>
</dbReference>
<dbReference type="GO" id="GO:0032589">
    <property type="term" value="C:neuron projection membrane"/>
    <property type="evidence" value="ECO:0007669"/>
    <property type="project" value="TreeGrafter"/>
</dbReference>
<dbReference type="Pfam" id="PF07686">
    <property type="entry name" value="V-set"/>
    <property type="match status" value="1"/>
</dbReference>
<name>A0A553NPU9_TIGCA</name>
<dbReference type="OMA" id="TTARMHC"/>
<dbReference type="GO" id="GO:0050808">
    <property type="term" value="P:synapse organization"/>
    <property type="evidence" value="ECO:0007669"/>
    <property type="project" value="TreeGrafter"/>
</dbReference>
<feature type="domain" description="Ig-like" evidence="1">
    <location>
        <begin position="97"/>
        <end position="185"/>
    </location>
</feature>
<evidence type="ECO:0000313" key="2">
    <source>
        <dbReference type="EMBL" id="TRY67463.1"/>
    </source>
</evidence>
<dbReference type="PROSITE" id="PS50835">
    <property type="entry name" value="IG_LIKE"/>
    <property type="match status" value="2"/>
</dbReference>
<dbReference type="InterPro" id="IPR037448">
    <property type="entry name" value="Zig-8"/>
</dbReference>